<evidence type="ECO:0000256" key="1">
    <source>
        <dbReference type="SAM" id="MobiDB-lite"/>
    </source>
</evidence>
<dbReference type="AlphaFoldDB" id="A0A067T0N8"/>
<dbReference type="OrthoDB" id="549353at2759"/>
<dbReference type="Proteomes" id="UP000027222">
    <property type="component" value="Unassembled WGS sequence"/>
</dbReference>
<reference evidence="3" key="1">
    <citation type="journal article" date="2014" name="Proc. Natl. Acad. Sci. U.S.A.">
        <title>Extensive sampling of basidiomycete genomes demonstrates inadequacy of the white-rot/brown-rot paradigm for wood decay fungi.</title>
        <authorList>
            <person name="Riley R."/>
            <person name="Salamov A.A."/>
            <person name="Brown D.W."/>
            <person name="Nagy L.G."/>
            <person name="Floudas D."/>
            <person name="Held B.W."/>
            <person name="Levasseur A."/>
            <person name="Lombard V."/>
            <person name="Morin E."/>
            <person name="Otillar R."/>
            <person name="Lindquist E.A."/>
            <person name="Sun H."/>
            <person name="LaButti K.M."/>
            <person name="Schmutz J."/>
            <person name="Jabbour D."/>
            <person name="Luo H."/>
            <person name="Baker S.E."/>
            <person name="Pisabarro A.G."/>
            <person name="Walton J.D."/>
            <person name="Blanchette R.A."/>
            <person name="Henrissat B."/>
            <person name="Martin F."/>
            <person name="Cullen D."/>
            <person name="Hibbett D.S."/>
            <person name="Grigoriev I.V."/>
        </authorList>
    </citation>
    <scope>NUCLEOTIDE SEQUENCE [LARGE SCALE GENOMIC DNA]</scope>
    <source>
        <strain evidence="3">CBS 339.88</strain>
    </source>
</reference>
<evidence type="ECO:0000313" key="3">
    <source>
        <dbReference type="Proteomes" id="UP000027222"/>
    </source>
</evidence>
<evidence type="ECO:0000313" key="2">
    <source>
        <dbReference type="EMBL" id="KDR73459.1"/>
    </source>
</evidence>
<feature type="region of interest" description="Disordered" evidence="1">
    <location>
        <begin position="341"/>
        <end position="361"/>
    </location>
</feature>
<protein>
    <submittedName>
        <fullName evidence="2">Uncharacterized protein</fullName>
    </submittedName>
</protein>
<keyword evidence="3" id="KW-1185">Reference proteome</keyword>
<feature type="compositionally biased region" description="Polar residues" evidence="1">
    <location>
        <begin position="159"/>
        <end position="179"/>
    </location>
</feature>
<proteinExistence type="predicted"/>
<organism evidence="2 3">
    <name type="scientific">Galerina marginata (strain CBS 339.88)</name>
    <dbReference type="NCBI Taxonomy" id="685588"/>
    <lineage>
        <taxon>Eukaryota</taxon>
        <taxon>Fungi</taxon>
        <taxon>Dikarya</taxon>
        <taxon>Basidiomycota</taxon>
        <taxon>Agaricomycotina</taxon>
        <taxon>Agaricomycetes</taxon>
        <taxon>Agaricomycetidae</taxon>
        <taxon>Agaricales</taxon>
        <taxon>Agaricineae</taxon>
        <taxon>Strophariaceae</taxon>
        <taxon>Galerina</taxon>
    </lineage>
</organism>
<dbReference type="EMBL" id="KL142385">
    <property type="protein sequence ID" value="KDR73459.1"/>
    <property type="molecule type" value="Genomic_DNA"/>
</dbReference>
<accession>A0A067T0N8</accession>
<dbReference type="STRING" id="685588.A0A067T0N8"/>
<dbReference type="HOGENOM" id="CLU_019899_1_0_1"/>
<feature type="compositionally biased region" description="Polar residues" evidence="1">
    <location>
        <begin position="345"/>
        <end position="361"/>
    </location>
</feature>
<dbReference type="GO" id="GO:0004540">
    <property type="term" value="F:RNA nuclease activity"/>
    <property type="evidence" value="ECO:0007669"/>
    <property type="project" value="InterPro"/>
</dbReference>
<gene>
    <name evidence="2" type="ORF">GALMADRAFT_227907</name>
</gene>
<sequence>MLTHAIDNPAPSTVILITGDRDFAYAMSILRLRRYLVTLITLPNAHASLKVQASVCFNWNNHVLGPTDISTREFNKPGSLSFQERPSGWDSVVLGSPHSHRTESMDRNERVDRAQTIRTAAQKRSTSHLAFDDPLKYPDLERNERKSTTFVDAGPLGMQNGTPPTVPSHTLPSTHTPRAGHGTNSLPLARSGAGSSMVIPHSRTLSTFTPQAGSSSAHITQNFEESYKLADTATLAHMSSLDNKSDCRVKPTILSEDEGQIPRPLNLSRKNEPSTFIPAVEVLRSSASKPYPNQHIWDPSLSFRPASAPSSLPVSFPPFIAATPTTPTPVITGPKTFVSFPHPSVPQSAASNSSQGSTNNGLTGSVIQAKPAIVTPVNFKVLVQSLQSHRLKGNYRPPRSIVSIEIAKNGLTYKKAGVEKFGQYVALAEQLGIVELGGREGGAWISLKPDWYDAS</sequence>
<feature type="region of interest" description="Disordered" evidence="1">
    <location>
        <begin position="141"/>
        <end position="179"/>
    </location>
</feature>
<name>A0A067T0N8_GALM3</name>